<dbReference type="PaxDb" id="3055-EDO97710"/>
<dbReference type="OrthoDB" id="545260at2759"/>
<feature type="transmembrane region" description="Helical" evidence="1">
    <location>
        <begin position="383"/>
        <end position="406"/>
    </location>
</feature>
<evidence type="ECO:0000256" key="2">
    <source>
        <dbReference type="SAM" id="SignalP"/>
    </source>
</evidence>
<dbReference type="KEGG" id="cre:CHLRE_11g467721v5"/>
<keyword evidence="1" id="KW-0812">Transmembrane</keyword>
<reference evidence="3 4" key="1">
    <citation type="journal article" date="2007" name="Science">
        <title>The Chlamydomonas genome reveals the evolution of key animal and plant functions.</title>
        <authorList>
            <person name="Merchant S.S."/>
            <person name="Prochnik S.E."/>
            <person name="Vallon O."/>
            <person name="Harris E.H."/>
            <person name="Karpowicz S.J."/>
            <person name="Witman G.B."/>
            <person name="Terry A."/>
            <person name="Salamov A."/>
            <person name="Fritz-Laylin L.K."/>
            <person name="Marechal-Drouard L."/>
            <person name="Marshall W.F."/>
            <person name="Qu L.H."/>
            <person name="Nelson D.R."/>
            <person name="Sanderfoot A.A."/>
            <person name="Spalding M.H."/>
            <person name="Kapitonov V.V."/>
            <person name="Ren Q."/>
            <person name="Ferris P."/>
            <person name="Lindquist E."/>
            <person name="Shapiro H."/>
            <person name="Lucas S.M."/>
            <person name="Grimwood J."/>
            <person name="Schmutz J."/>
            <person name="Cardol P."/>
            <person name="Cerutti H."/>
            <person name="Chanfreau G."/>
            <person name="Chen C.L."/>
            <person name="Cognat V."/>
            <person name="Croft M.T."/>
            <person name="Dent R."/>
            <person name="Dutcher S."/>
            <person name="Fernandez E."/>
            <person name="Fukuzawa H."/>
            <person name="Gonzalez-Ballester D."/>
            <person name="Gonzalez-Halphen D."/>
            <person name="Hallmann A."/>
            <person name="Hanikenne M."/>
            <person name="Hippler M."/>
            <person name="Inwood W."/>
            <person name="Jabbari K."/>
            <person name="Kalanon M."/>
            <person name="Kuras R."/>
            <person name="Lefebvre P.A."/>
            <person name="Lemaire S.D."/>
            <person name="Lobanov A.V."/>
            <person name="Lohr M."/>
            <person name="Manuell A."/>
            <person name="Meier I."/>
            <person name="Mets L."/>
            <person name="Mittag M."/>
            <person name="Mittelmeier T."/>
            <person name="Moroney J.V."/>
            <person name="Moseley J."/>
            <person name="Napoli C."/>
            <person name="Nedelcu A.M."/>
            <person name="Niyogi K."/>
            <person name="Novoselov S.V."/>
            <person name="Paulsen I.T."/>
            <person name="Pazour G."/>
            <person name="Purton S."/>
            <person name="Ral J.P."/>
            <person name="Riano-Pachon D.M."/>
            <person name="Riekhof W."/>
            <person name="Rymarquis L."/>
            <person name="Schroda M."/>
            <person name="Stern D."/>
            <person name="Umen J."/>
            <person name="Willows R."/>
            <person name="Wilson N."/>
            <person name="Zimmer S.L."/>
            <person name="Allmer J."/>
            <person name="Balk J."/>
            <person name="Bisova K."/>
            <person name="Chen C.J."/>
            <person name="Elias M."/>
            <person name="Gendler K."/>
            <person name="Hauser C."/>
            <person name="Lamb M.R."/>
            <person name="Ledford H."/>
            <person name="Long J.C."/>
            <person name="Minagawa J."/>
            <person name="Page M.D."/>
            <person name="Pan J."/>
            <person name="Pootakham W."/>
            <person name="Roje S."/>
            <person name="Rose A."/>
            <person name="Stahlberg E."/>
            <person name="Terauchi A.M."/>
            <person name="Yang P."/>
            <person name="Ball S."/>
            <person name="Bowler C."/>
            <person name="Dieckmann C.L."/>
            <person name="Gladyshev V.N."/>
            <person name="Green P."/>
            <person name="Jorgensen R."/>
            <person name="Mayfield S."/>
            <person name="Mueller-Roeber B."/>
            <person name="Rajamani S."/>
            <person name="Sayre R.T."/>
            <person name="Brokstein P."/>
            <person name="Dubchak I."/>
            <person name="Goodstein D."/>
            <person name="Hornick L."/>
            <person name="Huang Y.W."/>
            <person name="Jhaveri J."/>
            <person name="Luo Y."/>
            <person name="Martinez D."/>
            <person name="Ngau W.C."/>
            <person name="Otillar B."/>
            <person name="Poliakov A."/>
            <person name="Porter A."/>
            <person name="Szajkowski L."/>
            <person name="Werner G."/>
            <person name="Zhou K."/>
            <person name="Grigoriev I.V."/>
            <person name="Rokhsar D.S."/>
            <person name="Grossman A.R."/>
        </authorList>
    </citation>
    <scope>NUCLEOTIDE SEQUENCE [LARGE SCALE GENOMIC DNA]</scope>
    <source>
        <strain evidence="4">CC-503</strain>
    </source>
</reference>
<protein>
    <submittedName>
        <fullName evidence="3">Uncharacterized protein</fullName>
    </submittedName>
</protein>
<organism evidence="3 4">
    <name type="scientific">Chlamydomonas reinhardtii</name>
    <name type="common">Chlamydomonas smithii</name>
    <dbReference type="NCBI Taxonomy" id="3055"/>
    <lineage>
        <taxon>Eukaryota</taxon>
        <taxon>Viridiplantae</taxon>
        <taxon>Chlorophyta</taxon>
        <taxon>core chlorophytes</taxon>
        <taxon>Chlorophyceae</taxon>
        <taxon>CS clade</taxon>
        <taxon>Chlamydomonadales</taxon>
        <taxon>Chlamydomonadaceae</taxon>
        <taxon>Chlamydomonas</taxon>
    </lineage>
</organism>
<feature type="chain" id="PRO_5014317847" evidence="2">
    <location>
        <begin position="23"/>
        <end position="407"/>
    </location>
</feature>
<keyword evidence="2" id="KW-0732">Signal</keyword>
<dbReference type="GeneID" id="5726719"/>
<proteinExistence type="predicted"/>
<dbReference type="Gramene" id="PNW76597">
    <property type="protein sequence ID" value="PNW76597"/>
    <property type="gene ID" value="CHLRE_11g467721v5"/>
</dbReference>
<dbReference type="RefSeq" id="XP_042919482.1">
    <property type="nucleotide sequence ID" value="XM_043067485.1"/>
</dbReference>
<sequence length="407" mass="40779">MSRSHIVAAALCCCAMLAVASASPADGLQHALQRVLGSPDALKALASMRTDCSQHTGSRALLATTSASLCTYSSSTGCDLNADFVTSLGVPQTDTQKLLAYTSVLSYNCSKLMTKASCNGTCAWTSTSSTTGVCTVSDTFFSLSWLRGKAYCAGSPMDVAITCGQYVTQSSCGSGCVWQPASSASAGAGSTAAFAASFTGLFSGFGGSSGSSVNVTGTCMPSWINDQNFITSLINKVAAAVSTSTSTTTTASSSGATSILGPIFDDLFGTCSGVSGFKAMLTTCPTYKNATTCNAASGCSWSGFGSSGSCDIGEGAFGMDLLMDPNDSWVKQVNNATATCTSKTSSVACSGAGNVNVDTSVYTTTSYVSAAQPSYVSSGGGGAAGMAAVSSLVSLMAGGLFALFFLL</sequence>
<accession>A0A2K3D7U0</accession>
<keyword evidence="4" id="KW-1185">Reference proteome</keyword>
<dbReference type="AlphaFoldDB" id="A0A2K3D7U0"/>
<name>A0A2K3D7U0_CHLRE</name>
<dbReference type="ExpressionAtlas" id="A0A2K3D7U0">
    <property type="expression patterns" value="baseline and differential"/>
</dbReference>
<dbReference type="InParanoid" id="A0A2K3D7U0"/>
<keyword evidence="1" id="KW-1133">Transmembrane helix</keyword>
<evidence type="ECO:0000313" key="3">
    <source>
        <dbReference type="EMBL" id="PNW76597.1"/>
    </source>
</evidence>
<dbReference type="EMBL" id="CM008972">
    <property type="protein sequence ID" value="PNW76597.1"/>
    <property type="molecule type" value="Genomic_DNA"/>
</dbReference>
<evidence type="ECO:0000256" key="1">
    <source>
        <dbReference type="SAM" id="Phobius"/>
    </source>
</evidence>
<gene>
    <name evidence="3" type="ORF">CHLRE_11g467721v5</name>
</gene>
<feature type="signal peptide" evidence="2">
    <location>
        <begin position="1"/>
        <end position="22"/>
    </location>
</feature>
<evidence type="ECO:0000313" key="4">
    <source>
        <dbReference type="Proteomes" id="UP000006906"/>
    </source>
</evidence>
<keyword evidence="1" id="KW-0472">Membrane</keyword>
<dbReference type="Proteomes" id="UP000006906">
    <property type="component" value="Chromosome 11"/>
</dbReference>